<dbReference type="Proteomes" id="UP000275951">
    <property type="component" value="Chromosome"/>
</dbReference>
<name>A0A3S9QNU0_9ACTO</name>
<dbReference type="EC" id="1.5.1.3" evidence="3"/>
<dbReference type="UniPathway" id="UPA00077">
    <property type="reaction ID" value="UER00158"/>
</dbReference>
<dbReference type="PROSITE" id="PS00075">
    <property type="entry name" value="DHFR_1"/>
    <property type="match status" value="1"/>
</dbReference>
<dbReference type="PIRSF" id="PIRSF000194">
    <property type="entry name" value="DHFR"/>
    <property type="match status" value="1"/>
</dbReference>
<proteinExistence type="inferred from homology"/>
<evidence type="ECO:0000256" key="2">
    <source>
        <dbReference type="ARBA" id="ARBA00009539"/>
    </source>
</evidence>
<comment type="similarity">
    <text evidence="2 7">Belongs to the dihydrofolate reductase family.</text>
</comment>
<evidence type="ECO:0000256" key="3">
    <source>
        <dbReference type="ARBA" id="ARBA00012856"/>
    </source>
</evidence>
<evidence type="ECO:0000256" key="7">
    <source>
        <dbReference type="RuleBase" id="RU004474"/>
    </source>
</evidence>
<evidence type="ECO:0000256" key="6">
    <source>
        <dbReference type="ARBA" id="ARBA00023002"/>
    </source>
</evidence>
<sequence length="197" mass="21200">MLGMIWAQGHDRAIGRGGQMPWHLPEDLAFFRTMTSGHPVIMGRKTWQSLPQRYRPLPGRTNVVVTRDPGFVADGALVASSVEEAVRLAEEAARAGAGCAGDAAEKADPLVWIMGGAQLYAAGMEFADGVVVTDVDVDVAGADAFAPEITVDWEVAGVDPDRGWHVGADGTRYRMSVYRRRHSGFAVNFPPRPASQP</sequence>
<dbReference type="GO" id="GO:0050661">
    <property type="term" value="F:NADP binding"/>
    <property type="evidence" value="ECO:0007669"/>
    <property type="project" value="InterPro"/>
</dbReference>
<dbReference type="InterPro" id="IPR001796">
    <property type="entry name" value="DHFR_dom"/>
</dbReference>
<dbReference type="PROSITE" id="PS51330">
    <property type="entry name" value="DHFR_2"/>
    <property type="match status" value="1"/>
</dbReference>
<comment type="pathway">
    <text evidence="1">Cofactor biosynthesis; tetrahydrofolate biosynthesis; 5,6,7,8-tetrahydrofolate from 7,8-dihydrofolate: step 1/1.</text>
</comment>
<dbReference type="PRINTS" id="PR00070">
    <property type="entry name" value="DHFR"/>
</dbReference>
<gene>
    <name evidence="9" type="ORF">EBQ10_10300</name>
</gene>
<evidence type="ECO:0000256" key="1">
    <source>
        <dbReference type="ARBA" id="ARBA00004903"/>
    </source>
</evidence>
<dbReference type="InterPro" id="IPR012259">
    <property type="entry name" value="DHFR"/>
</dbReference>
<dbReference type="GO" id="GO:0046654">
    <property type="term" value="P:tetrahydrofolate biosynthetic process"/>
    <property type="evidence" value="ECO:0007669"/>
    <property type="project" value="UniProtKB-UniPathway"/>
</dbReference>
<dbReference type="Pfam" id="PF00186">
    <property type="entry name" value="DHFR_1"/>
    <property type="match status" value="1"/>
</dbReference>
<dbReference type="GO" id="GO:0046452">
    <property type="term" value="P:dihydrofolate metabolic process"/>
    <property type="evidence" value="ECO:0007669"/>
    <property type="project" value="TreeGrafter"/>
</dbReference>
<protein>
    <recommendedName>
        <fullName evidence="3">dihydrofolate reductase</fullName>
        <ecNumber evidence="3">1.5.1.3</ecNumber>
    </recommendedName>
</protein>
<dbReference type="PANTHER" id="PTHR48069:SF3">
    <property type="entry name" value="DIHYDROFOLATE REDUCTASE"/>
    <property type="match status" value="1"/>
</dbReference>
<dbReference type="AlphaFoldDB" id="A0A3S9QNU0"/>
<evidence type="ECO:0000259" key="8">
    <source>
        <dbReference type="PROSITE" id="PS51330"/>
    </source>
</evidence>
<evidence type="ECO:0000313" key="10">
    <source>
        <dbReference type="Proteomes" id="UP000275951"/>
    </source>
</evidence>
<dbReference type="InterPro" id="IPR024072">
    <property type="entry name" value="DHFR-like_dom_sf"/>
</dbReference>
<dbReference type="InterPro" id="IPR017925">
    <property type="entry name" value="DHFR_CS"/>
</dbReference>
<accession>A0A3S9QNU0</accession>
<organism evidence="9 10">
    <name type="scientific">Trueperella pyogenes</name>
    <dbReference type="NCBI Taxonomy" id="1661"/>
    <lineage>
        <taxon>Bacteria</taxon>
        <taxon>Bacillati</taxon>
        <taxon>Actinomycetota</taxon>
        <taxon>Actinomycetes</taxon>
        <taxon>Actinomycetales</taxon>
        <taxon>Actinomycetaceae</taxon>
        <taxon>Trueperella</taxon>
    </lineage>
</organism>
<feature type="domain" description="DHFR" evidence="8">
    <location>
        <begin position="1"/>
        <end position="180"/>
    </location>
</feature>
<dbReference type="GO" id="GO:0005829">
    <property type="term" value="C:cytosol"/>
    <property type="evidence" value="ECO:0007669"/>
    <property type="project" value="TreeGrafter"/>
</dbReference>
<dbReference type="PANTHER" id="PTHR48069">
    <property type="entry name" value="DIHYDROFOLATE REDUCTASE"/>
    <property type="match status" value="1"/>
</dbReference>
<evidence type="ECO:0000313" key="9">
    <source>
        <dbReference type="EMBL" id="AZR07638.1"/>
    </source>
</evidence>
<dbReference type="GO" id="GO:0046655">
    <property type="term" value="P:folic acid metabolic process"/>
    <property type="evidence" value="ECO:0007669"/>
    <property type="project" value="TreeGrafter"/>
</dbReference>
<dbReference type="Gene3D" id="3.40.430.10">
    <property type="entry name" value="Dihydrofolate Reductase, subunit A"/>
    <property type="match status" value="1"/>
</dbReference>
<dbReference type="SUPFAM" id="SSF53597">
    <property type="entry name" value="Dihydrofolate reductase-like"/>
    <property type="match status" value="1"/>
</dbReference>
<keyword evidence="5" id="KW-0521">NADP</keyword>
<dbReference type="CDD" id="cd00209">
    <property type="entry name" value="DHFR"/>
    <property type="match status" value="1"/>
</dbReference>
<reference evidence="9 10" key="1">
    <citation type="submission" date="2018-11" db="EMBL/GenBank/DDBJ databases">
        <title>Multidrug-resistant genes are associated with an 42-kb island TGI1 carrying a complex class 1 integron in a Trueperella pyogenes.</title>
        <authorList>
            <person name="Dong W."/>
        </authorList>
    </citation>
    <scope>NUCLEOTIDE SEQUENCE [LARGE SCALE GENOMIC DNA]</scope>
    <source>
        <strain evidence="9 10">TP4</strain>
    </source>
</reference>
<evidence type="ECO:0000256" key="5">
    <source>
        <dbReference type="ARBA" id="ARBA00022857"/>
    </source>
</evidence>
<dbReference type="EMBL" id="CP033905">
    <property type="protein sequence ID" value="AZR07638.1"/>
    <property type="molecule type" value="Genomic_DNA"/>
</dbReference>
<dbReference type="GO" id="GO:0006730">
    <property type="term" value="P:one-carbon metabolic process"/>
    <property type="evidence" value="ECO:0007669"/>
    <property type="project" value="UniProtKB-KW"/>
</dbReference>
<evidence type="ECO:0000256" key="4">
    <source>
        <dbReference type="ARBA" id="ARBA00022563"/>
    </source>
</evidence>
<keyword evidence="4" id="KW-0554">One-carbon metabolism</keyword>
<dbReference type="GO" id="GO:0004146">
    <property type="term" value="F:dihydrofolate reductase activity"/>
    <property type="evidence" value="ECO:0007669"/>
    <property type="project" value="UniProtKB-EC"/>
</dbReference>
<keyword evidence="6" id="KW-0560">Oxidoreductase</keyword>